<organism evidence="1">
    <name type="scientific">Candidatus Caldatribacterium californiense</name>
    <dbReference type="NCBI Taxonomy" id="1454726"/>
    <lineage>
        <taxon>Bacteria</taxon>
        <taxon>Pseudomonadati</taxon>
        <taxon>Atribacterota</taxon>
        <taxon>Atribacteria</taxon>
        <taxon>Atribacterales</taxon>
        <taxon>Candidatus Caldatribacteriaceae</taxon>
        <taxon>Candidatus Caldatribacterium</taxon>
    </lineage>
</organism>
<evidence type="ECO:0000313" key="1">
    <source>
        <dbReference type="EMBL" id="HGI30655.1"/>
    </source>
</evidence>
<dbReference type="AlphaFoldDB" id="A0A7V3YGJ2"/>
<dbReference type="InterPro" id="IPR018632">
    <property type="entry name" value="AAA-associated_dom_C"/>
</dbReference>
<accession>A0A7V3YGJ2</accession>
<keyword evidence="1" id="KW-0067">ATP-binding</keyword>
<dbReference type="EMBL" id="DTFV01000072">
    <property type="protein sequence ID" value="HGI30655.1"/>
    <property type="molecule type" value="Genomic_DNA"/>
</dbReference>
<reference evidence="1" key="1">
    <citation type="journal article" date="2020" name="mSystems">
        <title>Genome- and Community-Level Interaction Insights into Carbon Utilization and Element Cycling Functions of Hydrothermarchaeota in Hydrothermal Sediment.</title>
        <authorList>
            <person name="Zhou Z."/>
            <person name="Liu Y."/>
            <person name="Xu W."/>
            <person name="Pan J."/>
            <person name="Luo Z.H."/>
            <person name="Li M."/>
        </authorList>
    </citation>
    <scope>NUCLEOTIDE SEQUENCE [LARGE SCALE GENOMIC DNA]</scope>
    <source>
        <strain evidence="1">SpSt-747</strain>
    </source>
</reference>
<dbReference type="Pfam" id="PF09821">
    <property type="entry name" value="AAA_assoc_C"/>
    <property type="match status" value="1"/>
</dbReference>
<keyword evidence="1" id="KW-0547">Nucleotide-binding</keyword>
<proteinExistence type="predicted"/>
<sequence>MRWMDGEGGSYLRAGVGEVLGLLEILDDESGKMDVYRLGKSIHHHLEQLLDVLETARILGFIEYEAGDVFLTPKGKRFVESTQDERKRMIADALLEIPVFRDFLSFLSSREDHTVELDELDQFIVGDFTQEELQKIKNAFLNWGRFAELIWVDSDEREIHLEEEEEEA</sequence>
<gene>
    <name evidence="1" type="ORF">ENV30_05025</name>
</gene>
<protein>
    <submittedName>
        <fullName evidence="1">ABC transporter ATP-binding protein</fullName>
    </submittedName>
</protein>
<dbReference type="GO" id="GO:0005524">
    <property type="term" value="F:ATP binding"/>
    <property type="evidence" value="ECO:0007669"/>
    <property type="project" value="UniProtKB-KW"/>
</dbReference>
<name>A0A7V3YGJ2_9BACT</name>
<comment type="caution">
    <text evidence="1">The sequence shown here is derived from an EMBL/GenBank/DDBJ whole genome shotgun (WGS) entry which is preliminary data.</text>
</comment>